<keyword evidence="2" id="KW-1185">Reference proteome</keyword>
<evidence type="ECO:0000313" key="1">
    <source>
        <dbReference type="EMBL" id="KAI3757849.1"/>
    </source>
</evidence>
<dbReference type="EMBL" id="CM042048">
    <property type="protein sequence ID" value="KAI3757849.1"/>
    <property type="molecule type" value="Genomic_DNA"/>
</dbReference>
<proteinExistence type="predicted"/>
<dbReference type="Proteomes" id="UP001055879">
    <property type="component" value="Linkage Group LG02"/>
</dbReference>
<organism evidence="1 2">
    <name type="scientific">Arctium lappa</name>
    <name type="common">Greater burdock</name>
    <name type="synonym">Lappa major</name>
    <dbReference type="NCBI Taxonomy" id="4217"/>
    <lineage>
        <taxon>Eukaryota</taxon>
        <taxon>Viridiplantae</taxon>
        <taxon>Streptophyta</taxon>
        <taxon>Embryophyta</taxon>
        <taxon>Tracheophyta</taxon>
        <taxon>Spermatophyta</taxon>
        <taxon>Magnoliopsida</taxon>
        <taxon>eudicotyledons</taxon>
        <taxon>Gunneridae</taxon>
        <taxon>Pentapetalae</taxon>
        <taxon>asterids</taxon>
        <taxon>campanulids</taxon>
        <taxon>Asterales</taxon>
        <taxon>Asteraceae</taxon>
        <taxon>Carduoideae</taxon>
        <taxon>Cardueae</taxon>
        <taxon>Arctiinae</taxon>
        <taxon>Arctium</taxon>
    </lineage>
</organism>
<reference evidence="1 2" key="2">
    <citation type="journal article" date="2022" name="Mol. Ecol. Resour.">
        <title>The genomes of chicory, endive, great burdock and yacon provide insights into Asteraceae paleo-polyploidization history and plant inulin production.</title>
        <authorList>
            <person name="Fan W."/>
            <person name="Wang S."/>
            <person name="Wang H."/>
            <person name="Wang A."/>
            <person name="Jiang F."/>
            <person name="Liu H."/>
            <person name="Zhao H."/>
            <person name="Xu D."/>
            <person name="Zhang Y."/>
        </authorList>
    </citation>
    <scope>NUCLEOTIDE SEQUENCE [LARGE SCALE GENOMIC DNA]</scope>
    <source>
        <strain evidence="2">cv. Niubang</strain>
    </source>
</reference>
<comment type="caution">
    <text evidence="1">The sequence shown here is derived from an EMBL/GenBank/DDBJ whole genome shotgun (WGS) entry which is preliminary data.</text>
</comment>
<accession>A0ACB9EFX9</accession>
<evidence type="ECO:0000313" key="2">
    <source>
        <dbReference type="Proteomes" id="UP001055879"/>
    </source>
</evidence>
<protein>
    <submittedName>
        <fullName evidence="1">Uncharacterized protein</fullName>
    </submittedName>
</protein>
<name>A0ACB9EFX9_ARCLA</name>
<sequence length="460" mass="52546">MRNKRIRAANNKGGRRSTDFISEMPDDLLLIIMSLLPIKDAVVTSCLSTRWRSLWLHLITLNIDGGVSLAKIATDRHLLVPERIKFVRQVNCMLDSYNQPKVQDFRIRYDFDESYKLIIDAWLQFAVDKSVENLELDLTNCNQKLRSTYECYAFPIRLSHRSIGHLYKWPTAKFAIIEIPNLRKLFLKSVNMKGRTVQQILANSPNLETLSLHGAGRLKYIHAGGKKLELKHIEIMYCPAINFICLNDFNLVSFTYKGPEIELVLSNLPNLKVLDIDEGVTSLENNVFSQIASCLSYLQVLSLDIHCPKESLKLATIPELPMVKKLKLSIGAQKDDCLLEFTSIAEACPSLEVFTIELHWFSPIRRRKKVRHAAEHPHEHLKLLEFVGYYGRVSDLELALYVINNASALEKIFIDPRGYTRRGTTTVEASLKAEEAARSFAKRQLEISMPHSRGVELVIL</sequence>
<reference evidence="2" key="1">
    <citation type="journal article" date="2022" name="Mol. Ecol. Resour.">
        <title>The genomes of chicory, endive, great burdock and yacon provide insights into Asteraceae palaeo-polyploidization history and plant inulin production.</title>
        <authorList>
            <person name="Fan W."/>
            <person name="Wang S."/>
            <person name="Wang H."/>
            <person name="Wang A."/>
            <person name="Jiang F."/>
            <person name="Liu H."/>
            <person name="Zhao H."/>
            <person name="Xu D."/>
            <person name="Zhang Y."/>
        </authorList>
    </citation>
    <scope>NUCLEOTIDE SEQUENCE [LARGE SCALE GENOMIC DNA]</scope>
    <source>
        <strain evidence="2">cv. Niubang</strain>
    </source>
</reference>
<gene>
    <name evidence="1" type="ORF">L6452_05392</name>
</gene>